<dbReference type="GO" id="GO:0043565">
    <property type="term" value="F:sequence-specific DNA binding"/>
    <property type="evidence" value="ECO:0007669"/>
    <property type="project" value="InterPro"/>
</dbReference>
<dbReference type="SMART" id="SM00342">
    <property type="entry name" value="HTH_ARAC"/>
    <property type="match status" value="1"/>
</dbReference>
<dbReference type="EMBL" id="LT629772">
    <property type="protein sequence ID" value="SDS22380.1"/>
    <property type="molecule type" value="Genomic_DNA"/>
</dbReference>
<dbReference type="InterPro" id="IPR009057">
    <property type="entry name" value="Homeodomain-like_sf"/>
</dbReference>
<dbReference type="Gene3D" id="1.10.10.60">
    <property type="entry name" value="Homeodomain-like"/>
    <property type="match status" value="1"/>
</dbReference>
<dbReference type="AlphaFoldDB" id="A0A1H1QG08"/>
<dbReference type="PANTHER" id="PTHR43130:SF3">
    <property type="entry name" value="HTH-TYPE TRANSCRIPTIONAL REGULATOR RV1931C"/>
    <property type="match status" value="1"/>
</dbReference>
<keyword evidence="1" id="KW-0805">Transcription regulation</keyword>
<accession>A0A1H1QG08</accession>
<keyword evidence="7" id="KW-1185">Reference proteome</keyword>
<evidence type="ECO:0000256" key="2">
    <source>
        <dbReference type="ARBA" id="ARBA00023125"/>
    </source>
</evidence>
<dbReference type="SUPFAM" id="SSF52317">
    <property type="entry name" value="Class I glutamine amidotransferase-like"/>
    <property type="match status" value="1"/>
</dbReference>
<organism evidence="6 7">
    <name type="scientific">Microlunatus soli</name>
    <dbReference type="NCBI Taxonomy" id="630515"/>
    <lineage>
        <taxon>Bacteria</taxon>
        <taxon>Bacillati</taxon>
        <taxon>Actinomycetota</taxon>
        <taxon>Actinomycetes</taxon>
        <taxon>Propionibacteriales</taxon>
        <taxon>Propionibacteriaceae</taxon>
        <taxon>Microlunatus</taxon>
    </lineage>
</organism>
<dbReference type="PANTHER" id="PTHR43130">
    <property type="entry name" value="ARAC-FAMILY TRANSCRIPTIONAL REGULATOR"/>
    <property type="match status" value="1"/>
</dbReference>
<dbReference type="Pfam" id="PF12833">
    <property type="entry name" value="HTH_18"/>
    <property type="match status" value="1"/>
</dbReference>
<feature type="compositionally biased region" description="Polar residues" evidence="4">
    <location>
        <begin position="1"/>
        <end position="15"/>
    </location>
</feature>
<dbReference type="Proteomes" id="UP000199103">
    <property type="component" value="Chromosome I"/>
</dbReference>
<dbReference type="Pfam" id="PF01965">
    <property type="entry name" value="DJ-1_PfpI"/>
    <property type="match status" value="1"/>
</dbReference>
<evidence type="ECO:0000259" key="5">
    <source>
        <dbReference type="PROSITE" id="PS01124"/>
    </source>
</evidence>
<keyword evidence="2 6" id="KW-0238">DNA-binding</keyword>
<feature type="domain" description="HTH araC/xylS-type" evidence="5">
    <location>
        <begin position="244"/>
        <end position="342"/>
    </location>
</feature>
<evidence type="ECO:0000256" key="3">
    <source>
        <dbReference type="ARBA" id="ARBA00023163"/>
    </source>
</evidence>
<dbReference type="PROSITE" id="PS01124">
    <property type="entry name" value="HTH_ARAC_FAMILY_2"/>
    <property type="match status" value="1"/>
</dbReference>
<sequence>MTAQQQNPAQRSGSGPVQRAGLKPVTPLKRVSIILIEPVSVFEFAVAVEIFGLDRHEEGYEPFDFRICTEHPERPMVAKAVTPFSINATHGLDAVRGSQLVIASATPPRGENGYPPAVLDAIRQAHDDGAIVMSFCSGAFLLGAAGLLDDRPSTTHWMYSDDLQREVPTTRVDPDVLYVDDGSVVTSAGTSAGIDAALHVIRRELGQEIATRIARRMVVPPHRDGGQQQFVDLPLPIDDSEALGGLLAWMVDNLATQHSAGSLARRVNMSERTFARKFAAETGTTPHKWINQHRVLEARRLLEETDQTIEQIADRVGFNSSVVLRDHFRRHVGLPPLDYRRRFGQLQQT</sequence>
<dbReference type="SUPFAM" id="SSF46689">
    <property type="entry name" value="Homeodomain-like"/>
    <property type="match status" value="2"/>
</dbReference>
<evidence type="ECO:0000313" key="7">
    <source>
        <dbReference type="Proteomes" id="UP000199103"/>
    </source>
</evidence>
<keyword evidence="3" id="KW-0804">Transcription</keyword>
<dbReference type="RefSeq" id="WP_231920199.1">
    <property type="nucleotide sequence ID" value="NZ_LT629772.1"/>
</dbReference>
<dbReference type="PROSITE" id="PS00041">
    <property type="entry name" value="HTH_ARAC_FAMILY_1"/>
    <property type="match status" value="1"/>
</dbReference>
<dbReference type="Gene3D" id="3.40.50.880">
    <property type="match status" value="1"/>
</dbReference>
<dbReference type="InterPro" id="IPR052158">
    <property type="entry name" value="INH-QAR"/>
</dbReference>
<proteinExistence type="predicted"/>
<protein>
    <submittedName>
        <fullName evidence="6">Transcriptional regulator GlxA family, contains an amidase domain and an AraC-type DNA-binding HTH domain</fullName>
    </submittedName>
</protein>
<reference evidence="6 7" key="1">
    <citation type="submission" date="2016-10" db="EMBL/GenBank/DDBJ databases">
        <authorList>
            <person name="de Groot N.N."/>
        </authorList>
    </citation>
    <scope>NUCLEOTIDE SEQUENCE [LARGE SCALE GENOMIC DNA]</scope>
    <source>
        <strain evidence="6 7">DSM 21800</strain>
    </source>
</reference>
<dbReference type="InterPro" id="IPR029062">
    <property type="entry name" value="Class_I_gatase-like"/>
</dbReference>
<feature type="region of interest" description="Disordered" evidence="4">
    <location>
        <begin position="1"/>
        <end position="21"/>
    </location>
</feature>
<gene>
    <name evidence="6" type="ORF">SAMN04489812_1258</name>
</gene>
<name>A0A1H1QG08_9ACTN</name>
<dbReference type="GO" id="GO:0003700">
    <property type="term" value="F:DNA-binding transcription factor activity"/>
    <property type="evidence" value="ECO:0007669"/>
    <property type="project" value="InterPro"/>
</dbReference>
<evidence type="ECO:0000256" key="4">
    <source>
        <dbReference type="SAM" id="MobiDB-lite"/>
    </source>
</evidence>
<dbReference type="InterPro" id="IPR002818">
    <property type="entry name" value="DJ-1/PfpI"/>
</dbReference>
<dbReference type="STRING" id="630515.SAMN04489812_1258"/>
<evidence type="ECO:0000313" key="6">
    <source>
        <dbReference type="EMBL" id="SDS22380.1"/>
    </source>
</evidence>
<dbReference type="InterPro" id="IPR018060">
    <property type="entry name" value="HTH_AraC"/>
</dbReference>
<dbReference type="InterPro" id="IPR018062">
    <property type="entry name" value="HTH_AraC-typ_CS"/>
</dbReference>
<evidence type="ECO:0000256" key="1">
    <source>
        <dbReference type="ARBA" id="ARBA00023015"/>
    </source>
</evidence>
<dbReference type="CDD" id="cd03137">
    <property type="entry name" value="GATase1_AraC_1"/>
    <property type="match status" value="1"/>
</dbReference>